<proteinExistence type="predicted"/>
<dbReference type="EMBL" id="BPQP01000048">
    <property type="protein sequence ID" value="GJD95845.1"/>
    <property type="molecule type" value="Genomic_DNA"/>
</dbReference>
<evidence type="ECO:0000313" key="2">
    <source>
        <dbReference type="EMBL" id="GJD95845.1"/>
    </source>
</evidence>
<comment type="caution">
    <text evidence="2">The sequence shown here is derived from an EMBL/GenBank/DDBJ whole genome shotgun (WGS) entry which is preliminary data.</text>
</comment>
<keyword evidence="3" id="KW-1185">Reference proteome</keyword>
<dbReference type="Proteomes" id="UP001055125">
    <property type="component" value="Unassembled WGS sequence"/>
</dbReference>
<accession>A0ABQ4RZL7</accession>
<reference evidence="2" key="2">
    <citation type="submission" date="2021-08" db="EMBL/GenBank/DDBJ databases">
        <authorList>
            <person name="Tani A."/>
            <person name="Ola A."/>
            <person name="Ogura Y."/>
            <person name="Katsura K."/>
            <person name="Hayashi T."/>
        </authorList>
    </citation>
    <scope>NUCLEOTIDE SEQUENCE</scope>
    <source>
        <strain evidence="2">DSM 19015</strain>
    </source>
</reference>
<gene>
    <name evidence="2" type="ORF">OCOJLMKI_3061</name>
</gene>
<evidence type="ECO:0000313" key="3">
    <source>
        <dbReference type="Proteomes" id="UP001055125"/>
    </source>
</evidence>
<dbReference type="InterPro" id="IPR001633">
    <property type="entry name" value="EAL_dom"/>
</dbReference>
<reference evidence="2" key="1">
    <citation type="journal article" date="2021" name="Front. Microbiol.">
        <title>Comprehensive Comparative Genomics and Phenotyping of Methylobacterium Species.</title>
        <authorList>
            <person name="Alessa O."/>
            <person name="Ogura Y."/>
            <person name="Fujitani Y."/>
            <person name="Takami H."/>
            <person name="Hayashi T."/>
            <person name="Sahin N."/>
            <person name="Tani A."/>
        </authorList>
    </citation>
    <scope>NUCLEOTIDE SEQUENCE</scope>
    <source>
        <strain evidence="2">DSM 19015</strain>
    </source>
</reference>
<sequence>MDDKAFGGEIEIALLDRAIDALRTSGRFVRKLPGSRDSYFIDDGSLLTAAQVVALAWSAGLMGGSEGMQ</sequence>
<organism evidence="2 3">
    <name type="scientific">Methylobacterium iners</name>
    <dbReference type="NCBI Taxonomy" id="418707"/>
    <lineage>
        <taxon>Bacteria</taxon>
        <taxon>Pseudomonadati</taxon>
        <taxon>Pseudomonadota</taxon>
        <taxon>Alphaproteobacteria</taxon>
        <taxon>Hyphomicrobiales</taxon>
        <taxon>Methylobacteriaceae</taxon>
        <taxon>Methylobacterium</taxon>
    </lineage>
</organism>
<feature type="domain" description="EAL" evidence="1">
    <location>
        <begin position="1"/>
        <end position="69"/>
    </location>
</feature>
<dbReference type="PROSITE" id="PS50883">
    <property type="entry name" value="EAL"/>
    <property type="match status" value="1"/>
</dbReference>
<protein>
    <recommendedName>
        <fullName evidence="1">EAL domain-containing protein</fullName>
    </recommendedName>
</protein>
<evidence type="ECO:0000259" key="1">
    <source>
        <dbReference type="PROSITE" id="PS50883"/>
    </source>
</evidence>
<name>A0ABQ4RZL7_9HYPH</name>